<dbReference type="AlphaFoldDB" id="F0WE12"/>
<accession>F0WE12</accession>
<sequence>MLDHRVLLMSSIISSALSQITILEAVRQQVPISTKATVRQYNVTKWKLNGRTFFPSLINVFVRSLHRRLETFVLFPSTRVGQFVRNGKNHPPELAQVARTQTSFRNVNIMRADDMLLAQERQQLTQNGPQSSINGSRSNRHGLTALEQCPEFRSQLFKEKTFKTFQKKRDFGKGGQNLITFLNITKRVE</sequence>
<name>F0WE12_9STRA</name>
<reference evidence="2" key="2">
    <citation type="submission" date="2011-02" db="EMBL/GenBank/DDBJ databases">
        <authorList>
            <person name="MacLean D."/>
        </authorList>
    </citation>
    <scope>NUCLEOTIDE SEQUENCE</scope>
</reference>
<dbReference type="EMBL" id="FR824116">
    <property type="protein sequence ID" value="CCA19441.1"/>
    <property type="molecule type" value="Genomic_DNA"/>
</dbReference>
<feature type="signal peptide" evidence="1">
    <location>
        <begin position="1"/>
        <end position="18"/>
    </location>
</feature>
<reference evidence="2" key="1">
    <citation type="journal article" date="2011" name="PLoS Biol.">
        <title>Gene gain and loss during evolution of obligate parasitism in the white rust pathogen of Arabidopsis thaliana.</title>
        <authorList>
            <person name="Kemen E."/>
            <person name="Gardiner A."/>
            <person name="Schultz-Larsen T."/>
            <person name="Kemen A.C."/>
            <person name="Balmuth A.L."/>
            <person name="Robert-Seilaniantz A."/>
            <person name="Bailey K."/>
            <person name="Holub E."/>
            <person name="Studholme D.J."/>
            <person name="Maclean D."/>
            <person name="Jones J.D."/>
        </authorList>
    </citation>
    <scope>NUCLEOTIDE SEQUENCE</scope>
</reference>
<gene>
    <name evidence="2" type="primary">AlNc14C71G4877</name>
    <name evidence="2" type="ORF">ALNC14_055840</name>
</gene>
<dbReference type="HOGENOM" id="CLU_1498921_0_0_1"/>
<protein>
    <submittedName>
        <fullName evidence="2">AlNc14C71G4877 protein</fullName>
    </submittedName>
</protein>
<proteinExistence type="predicted"/>
<evidence type="ECO:0000256" key="1">
    <source>
        <dbReference type="SAM" id="SignalP"/>
    </source>
</evidence>
<feature type="chain" id="PRO_5003263404" evidence="1">
    <location>
        <begin position="19"/>
        <end position="189"/>
    </location>
</feature>
<keyword evidence="1" id="KW-0732">Signal</keyword>
<organism evidence="2">
    <name type="scientific">Albugo laibachii Nc14</name>
    <dbReference type="NCBI Taxonomy" id="890382"/>
    <lineage>
        <taxon>Eukaryota</taxon>
        <taxon>Sar</taxon>
        <taxon>Stramenopiles</taxon>
        <taxon>Oomycota</taxon>
        <taxon>Peronosporomycetes</taxon>
        <taxon>Albuginales</taxon>
        <taxon>Albuginaceae</taxon>
        <taxon>Albugo</taxon>
    </lineage>
</organism>
<evidence type="ECO:0000313" key="2">
    <source>
        <dbReference type="EMBL" id="CCA19441.1"/>
    </source>
</evidence>